<dbReference type="OrthoDB" id="7211161at2"/>
<dbReference type="EMBL" id="FZOS01000057">
    <property type="protein sequence ID" value="SNT19992.1"/>
    <property type="molecule type" value="Genomic_DNA"/>
</dbReference>
<dbReference type="Proteomes" id="UP000198281">
    <property type="component" value="Unassembled WGS sequence"/>
</dbReference>
<feature type="chain" id="PRO_5012467059" evidence="1">
    <location>
        <begin position="33"/>
        <end position="163"/>
    </location>
</feature>
<evidence type="ECO:0000313" key="2">
    <source>
        <dbReference type="EMBL" id="SNT19992.1"/>
    </source>
</evidence>
<organism evidence="2 3">
    <name type="scientific">Edaphosphingomonas laterariae</name>
    <dbReference type="NCBI Taxonomy" id="861865"/>
    <lineage>
        <taxon>Bacteria</taxon>
        <taxon>Pseudomonadati</taxon>
        <taxon>Pseudomonadota</taxon>
        <taxon>Alphaproteobacteria</taxon>
        <taxon>Sphingomonadales</taxon>
        <taxon>Rhizorhabdaceae</taxon>
        <taxon>Edaphosphingomonas</taxon>
    </lineage>
</organism>
<dbReference type="AlphaFoldDB" id="A0A239KQI1"/>
<sequence length="163" mass="17427">MTTRHPSIFSRLTRWTALLAGSVLAAASPAQAQTVAPSAAAAEWVRYANDATTAVNRLLEADTETAIRLRAYLDRTRPAPDRPTAPLTLKLWVDKEGTVTRIEFEPFAHAEPNADLRTLIVGQTLAGAPPKDMLLPLRIVIQLDAPAASAAPETGAKGSGHRT</sequence>
<dbReference type="InterPro" id="IPR006311">
    <property type="entry name" value="TAT_signal"/>
</dbReference>
<reference evidence="3" key="1">
    <citation type="submission" date="2017-06" db="EMBL/GenBank/DDBJ databases">
        <authorList>
            <person name="Varghese N."/>
            <person name="Submissions S."/>
        </authorList>
    </citation>
    <scope>NUCLEOTIDE SEQUENCE [LARGE SCALE GENOMIC DNA]</scope>
    <source>
        <strain evidence="3">LNB2</strain>
    </source>
</reference>
<gene>
    <name evidence="2" type="ORF">SAMN06295912_1576</name>
</gene>
<evidence type="ECO:0000256" key="1">
    <source>
        <dbReference type="SAM" id="SignalP"/>
    </source>
</evidence>
<dbReference type="RefSeq" id="WP_089221405.1">
    <property type="nucleotide sequence ID" value="NZ_FZOS01000057.1"/>
</dbReference>
<keyword evidence="3" id="KW-1185">Reference proteome</keyword>
<dbReference type="PROSITE" id="PS51318">
    <property type="entry name" value="TAT"/>
    <property type="match status" value="1"/>
</dbReference>
<evidence type="ECO:0000313" key="3">
    <source>
        <dbReference type="Proteomes" id="UP000198281"/>
    </source>
</evidence>
<feature type="signal peptide" evidence="1">
    <location>
        <begin position="1"/>
        <end position="32"/>
    </location>
</feature>
<keyword evidence="1" id="KW-0732">Signal</keyword>
<proteinExistence type="predicted"/>
<name>A0A239KQI1_9SPHN</name>
<accession>A0A239KQI1</accession>
<protein>
    <submittedName>
        <fullName evidence="2">Uncharacterized protein</fullName>
    </submittedName>
</protein>